<gene>
    <name evidence="2" type="ORF">ACFOD4_05550</name>
</gene>
<evidence type="ECO:0000313" key="3">
    <source>
        <dbReference type="Proteomes" id="UP001595593"/>
    </source>
</evidence>
<keyword evidence="1" id="KW-0812">Transmembrane</keyword>
<dbReference type="RefSeq" id="WP_379594944.1">
    <property type="nucleotide sequence ID" value="NZ_JBHRTN010000007.1"/>
</dbReference>
<feature type="transmembrane region" description="Helical" evidence="1">
    <location>
        <begin position="189"/>
        <end position="207"/>
    </location>
</feature>
<feature type="transmembrane region" description="Helical" evidence="1">
    <location>
        <begin position="284"/>
        <end position="305"/>
    </location>
</feature>
<feature type="transmembrane region" description="Helical" evidence="1">
    <location>
        <begin position="317"/>
        <end position="335"/>
    </location>
</feature>
<evidence type="ECO:0000313" key="2">
    <source>
        <dbReference type="EMBL" id="MFC3124521.1"/>
    </source>
</evidence>
<feature type="transmembrane region" description="Helical" evidence="1">
    <location>
        <begin position="227"/>
        <end position="246"/>
    </location>
</feature>
<comment type="caution">
    <text evidence="2">The sequence shown here is derived from an EMBL/GenBank/DDBJ whole genome shotgun (WGS) entry which is preliminary data.</text>
</comment>
<sequence length="501" mass="53036">MPHNPQARSSRFKDGWGTARRIGLAASLLPMLLDAAPAFAAASGSAEGNAAPGLIWALPFVGVLLSIALMPLLAARLWHHHYGKVALGWSLLFLVPFAVLMGPAAAFGEFTHVLMGEYLPFITLLLALYTAGGGVLLRGTLVGTPATNTALLAVGTAIASIMGTTGASMVMIRPLIRANAGRRYKMHSFVFFIFLVSNIGGSLTPLGDPPLYLGFLAGVSFFWPTTHLFSPFLFCAVLLLAVYWVIDRFAYARERKGLIAAKAEEAAERDHVESTPREPLGIDGWVNVALLGVVVATVLMQGIWLPGSVIVLGQSVGIERLVAMALFLLVTLVSVQLTPSSLRAANGFTWAAILEVAKLFAAIFVTMAPVLAMLRAGPDGPMAGLVALTTDAAGQPIPAMYFWLTGALSSFLDNAPTYLVFFNLAGGDAAWLMGAGAPVLAAISCGAVFMGANSYIGNAPNFMVKAIVEEQGERMPSFFGYCGWAAVFLIPCFALMTLVFF</sequence>
<accession>A0ABV7FZ18</accession>
<protein>
    <submittedName>
        <fullName evidence="2">Sodium:proton antiporter</fullName>
    </submittedName>
</protein>
<dbReference type="InterPro" id="IPR031566">
    <property type="entry name" value="CitMHS_2"/>
</dbReference>
<feature type="transmembrane region" description="Helical" evidence="1">
    <location>
        <begin position="86"/>
        <end position="106"/>
    </location>
</feature>
<keyword evidence="1" id="KW-0472">Membrane</keyword>
<keyword evidence="1" id="KW-1133">Transmembrane helix</keyword>
<feature type="transmembrane region" description="Helical" evidence="1">
    <location>
        <begin position="118"/>
        <end position="137"/>
    </location>
</feature>
<proteinExistence type="predicted"/>
<feature type="transmembrane region" description="Helical" evidence="1">
    <location>
        <begin position="50"/>
        <end position="74"/>
    </location>
</feature>
<dbReference type="EMBL" id="JBHRTN010000007">
    <property type="protein sequence ID" value="MFC3124521.1"/>
    <property type="molecule type" value="Genomic_DNA"/>
</dbReference>
<reference evidence="3" key="1">
    <citation type="journal article" date="2019" name="Int. J. Syst. Evol. Microbiol.">
        <title>The Global Catalogue of Microorganisms (GCM) 10K type strain sequencing project: providing services to taxonomists for standard genome sequencing and annotation.</title>
        <authorList>
            <consortium name="The Broad Institute Genomics Platform"/>
            <consortium name="The Broad Institute Genome Sequencing Center for Infectious Disease"/>
            <person name="Wu L."/>
            <person name="Ma J."/>
        </authorList>
    </citation>
    <scope>NUCLEOTIDE SEQUENCE [LARGE SCALE GENOMIC DNA]</scope>
    <source>
        <strain evidence="3">KCTC 52094</strain>
    </source>
</reference>
<feature type="transmembrane region" description="Helical" evidence="1">
    <location>
        <begin position="347"/>
        <end position="372"/>
    </location>
</feature>
<dbReference type="Pfam" id="PF16980">
    <property type="entry name" value="CitMHS_2"/>
    <property type="match status" value="1"/>
</dbReference>
<name>A0ABV7FZ18_9PROT</name>
<feature type="transmembrane region" description="Helical" evidence="1">
    <location>
        <begin position="478"/>
        <end position="500"/>
    </location>
</feature>
<keyword evidence="3" id="KW-1185">Reference proteome</keyword>
<evidence type="ECO:0000256" key="1">
    <source>
        <dbReference type="SAM" id="Phobius"/>
    </source>
</evidence>
<dbReference type="Proteomes" id="UP001595593">
    <property type="component" value="Unassembled WGS sequence"/>
</dbReference>
<feature type="transmembrane region" description="Helical" evidence="1">
    <location>
        <begin position="429"/>
        <end position="457"/>
    </location>
</feature>
<organism evidence="2 3">
    <name type="scientific">Teichococcus globiformis</name>
    <dbReference type="NCBI Taxonomy" id="2307229"/>
    <lineage>
        <taxon>Bacteria</taxon>
        <taxon>Pseudomonadati</taxon>
        <taxon>Pseudomonadota</taxon>
        <taxon>Alphaproteobacteria</taxon>
        <taxon>Acetobacterales</taxon>
        <taxon>Roseomonadaceae</taxon>
        <taxon>Roseomonas</taxon>
    </lineage>
</organism>